<reference evidence="2" key="1">
    <citation type="submission" date="2014-09" db="EMBL/GenBank/DDBJ databases">
        <authorList>
            <person name="Magalhaes I.L.F."/>
            <person name="Oliveira U."/>
            <person name="Santos F.R."/>
            <person name="Vidigal T.H.D.A."/>
            <person name="Brescovit A.D."/>
            <person name="Santos A.J."/>
        </authorList>
    </citation>
    <scope>NUCLEOTIDE SEQUENCE</scope>
    <source>
        <tissue evidence="2">Shoot tissue taken approximately 20 cm above the soil surface</tissue>
    </source>
</reference>
<feature type="region of interest" description="Disordered" evidence="1">
    <location>
        <begin position="1"/>
        <end position="26"/>
    </location>
</feature>
<organism evidence="2">
    <name type="scientific">Arundo donax</name>
    <name type="common">Giant reed</name>
    <name type="synonym">Donax arundinaceus</name>
    <dbReference type="NCBI Taxonomy" id="35708"/>
    <lineage>
        <taxon>Eukaryota</taxon>
        <taxon>Viridiplantae</taxon>
        <taxon>Streptophyta</taxon>
        <taxon>Embryophyta</taxon>
        <taxon>Tracheophyta</taxon>
        <taxon>Spermatophyta</taxon>
        <taxon>Magnoliopsida</taxon>
        <taxon>Liliopsida</taxon>
        <taxon>Poales</taxon>
        <taxon>Poaceae</taxon>
        <taxon>PACMAD clade</taxon>
        <taxon>Arundinoideae</taxon>
        <taxon>Arundineae</taxon>
        <taxon>Arundo</taxon>
    </lineage>
</organism>
<proteinExistence type="predicted"/>
<sequence length="26" mass="2595">MRRAPTAPLGGLACAPAPGRAMVRSS</sequence>
<reference evidence="2" key="2">
    <citation type="journal article" date="2015" name="Data Brief">
        <title>Shoot transcriptome of the giant reed, Arundo donax.</title>
        <authorList>
            <person name="Barrero R.A."/>
            <person name="Guerrero F.D."/>
            <person name="Moolhuijzen P."/>
            <person name="Goolsby J.A."/>
            <person name="Tidwell J."/>
            <person name="Bellgard S.E."/>
            <person name="Bellgard M.I."/>
        </authorList>
    </citation>
    <scope>NUCLEOTIDE SEQUENCE</scope>
    <source>
        <tissue evidence="2">Shoot tissue taken approximately 20 cm above the soil surface</tissue>
    </source>
</reference>
<dbReference type="EMBL" id="GBRH01181864">
    <property type="protein sequence ID" value="JAE16032.1"/>
    <property type="molecule type" value="Transcribed_RNA"/>
</dbReference>
<evidence type="ECO:0000256" key="1">
    <source>
        <dbReference type="SAM" id="MobiDB-lite"/>
    </source>
</evidence>
<accession>A0A0A9FUT6</accession>
<name>A0A0A9FUT6_ARUDO</name>
<evidence type="ECO:0000313" key="2">
    <source>
        <dbReference type="EMBL" id="JAE16032.1"/>
    </source>
</evidence>
<dbReference type="AlphaFoldDB" id="A0A0A9FUT6"/>
<protein>
    <submittedName>
        <fullName evidence="2">Uncharacterized protein</fullName>
    </submittedName>
</protein>